<dbReference type="Proteomes" id="UP001597176">
    <property type="component" value="Unassembled WGS sequence"/>
</dbReference>
<gene>
    <name evidence="3" type="ORF">ACFQ4G_02500</name>
</gene>
<dbReference type="RefSeq" id="WP_379039624.1">
    <property type="nucleotide sequence ID" value="NZ_JBHTND010000002.1"/>
</dbReference>
<organism evidence="3 4">
    <name type="scientific">Methylobacterium marchantiae</name>
    <dbReference type="NCBI Taxonomy" id="600331"/>
    <lineage>
        <taxon>Bacteria</taxon>
        <taxon>Pseudomonadati</taxon>
        <taxon>Pseudomonadota</taxon>
        <taxon>Alphaproteobacteria</taxon>
        <taxon>Hyphomicrobiales</taxon>
        <taxon>Methylobacteriaceae</taxon>
        <taxon>Methylobacterium</taxon>
    </lineage>
</organism>
<evidence type="ECO:0000313" key="4">
    <source>
        <dbReference type="Proteomes" id="UP001597176"/>
    </source>
</evidence>
<evidence type="ECO:0000313" key="3">
    <source>
        <dbReference type="EMBL" id="MFD1300456.1"/>
    </source>
</evidence>
<keyword evidence="4" id="KW-1185">Reference proteome</keyword>
<feature type="signal peptide" evidence="2">
    <location>
        <begin position="1"/>
        <end position="27"/>
    </location>
</feature>
<dbReference type="EMBL" id="JBHTND010000002">
    <property type="protein sequence ID" value="MFD1300456.1"/>
    <property type="molecule type" value="Genomic_DNA"/>
</dbReference>
<sequence>MTLRRTRLIALATLIAATGLGMGQAQAQVPHYPDYGNGRAPYGQTPYGYGQPRGYDRSEGYGQPYEDDGERRPLPRQYGNGRQRIGSVCVTARGNCPAYPSPIQTPCRCDIPGFGPKRGAVLQ</sequence>
<evidence type="ECO:0000256" key="2">
    <source>
        <dbReference type="SAM" id="SignalP"/>
    </source>
</evidence>
<proteinExistence type="predicted"/>
<accession>A0ABW3WTF8</accession>
<name>A0ABW3WTF8_9HYPH</name>
<reference evidence="4" key="1">
    <citation type="journal article" date="2019" name="Int. J. Syst. Evol. Microbiol.">
        <title>The Global Catalogue of Microorganisms (GCM) 10K type strain sequencing project: providing services to taxonomists for standard genome sequencing and annotation.</title>
        <authorList>
            <consortium name="The Broad Institute Genomics Platform"/>
            <consortium name="The Broad Institute Genome Sequencing Center for Infectious Disease"/>
            <person name="Wu L."/>
            <person name="Ma J."/>
        </authorList>
    </citation>
    <scope>NUCLEOTIDE SEQUENCE [LARGE SCALE GENOMIC DNA]</scope>
    <source>
        <strain evidence="4">CCUG 56108</strain>
    </source>
</reference>
<protein>
    <submittedName>
        <fullName evidence="3">Uncharacterized protein</fullName>
    </submittedName>
</protein>
<comment type="caution">
    <text evidence="3">The sequence shown here is derived from an EMBL/GenBank/DDBJ whole genome shotgun (WGS) entry which is preliminary data.</text>
</comment>
<feature type="region of interest" description="Disordered" evidence="1">
    <location>
        <begin position="28"/>
        <end position="80"/>
    </location>
</feature>
<feature type="chain" id="PRO_5046754476" evidence="2">
    <location>
        <begin position="28"/>
        <end position="123"/>
    </location>
</feature>
<keyword evidence="2" id="KW-0732">Signal</keyword>
<evidence type="ECO:0000256" key="1">
    <source>
        <dbReference type="SAM" id="MobiDB-lite"/>
    </source>
</evidence>